<dbReference type="InterPro" id="IPR002915">
    <property type="entry name" value="DeoC/FbaB/LacD_aldolase"/>
</dbReference>
<dbReference type="Gene3D" id="3.20.20.70">
    <property type="entry name" value="Aldolase class I"/>
    <property type="match status" value="1"/>
</dbReference>
<reference evidence="7 8" key="1">
    <citation type="submission" date="2017-10" db="EMBL/GenBank/DDBJ databases">
        <title>Draft genome sequence of cellulolytic Actinomyces sp CtC72 isolated from cattle rumen fluid.</title>
        <authorList>
            <person name="Joshi A.J."/>
            <person name="Vasudevan G."/>
            <person name="Lanjekar V.B."/>
            <person name="Hivarkar S."/>
            <person name="Engineer A."/>
            <person name="Pore S.D."/>
            <person name="Dhakephalkar P.K."/>
            <person name="Dagar S."/>
        </authorList>
    </citation>
    <scope>NUCLEOTIDE SEQUENCE [LARGE SCALE GENOMIC DNA]</scope>
    <source>
        <strain evidence="8">CtC72</strain>
    </source>
</reference>
<evidence type="ECO:0000256" key="2">
    <source>
        <dbReference type="ARBA" id="ARBA00022490"/>
    </source>
</evidence>
<dbReference type="PIRSF" id="PIRSF001357">
    <property type="entry name" value="DeoC"/>
    <property type="match status" value="1"/>
</dbReference>
<evidence type="ECO:0000256" key="1">
    <source>
        <dbReference type="ARBA" id="ARBA00010936"/>
    </source>
</evidence>
<evidence type="ECO:0000256" key="5">
    <source>
        <dbReference type="ARBA" id="ARBA00048791"/>
    </source>
</evidence>
<dbReference type="CDD" id="cd00959">
    <property type="entry name" value="DeoC"/>
    <property type="match status" value="1"/>
</dbReference>
<evidence type="ECO:0000256" key="4">
    <source>
        <dbReference type="ARBA" id="ARBA00023270"/>
    </source>
</evidence>
<dbReference type="InterPro" id="IPR013785">
    <property type="entry name" value="Aldolase_TIM"/>
</dbReference>
<comment type="pathway">
    <text evidence="6">Carbohydrate degradation; 2-deoxy-D-ribose 1-phosphate degradation; D-glyceraldehyde 3-phosphate and acetaldehyde from 2-deoxy-alpha-D-ribose 1-phosphate: step 2/2.</text>
</comment>
<dbReference type="Proteomes" id="UP000194577">
    <property type="component" value="Unassembled WGS sequence"/>
</dbReference>
<protein>
    <recommendedName>
        <fullName evidence="6">Deoxyribose-phosphate aldolase</fullName>
        <shortName evidence="6">DERA</shortName>
        <ecNumber evidence="6">4.1.2.4</ecNumber>
    </recommendedName>
    <alternativeName>
        <fullName evidence="6">2-deoxy-D-ribose 5-phosphate aldolase</fullName>
    </alternativeName>
    <alternativeName>
        <fullName evidence="6">Phosphodeoxyriboaldolase</fullName>
        <shortName evidence="6">Deoxyriboaldolase</shortName>
    </alternativeName>
</protein>
<comment type="function">
    <text evidence="6">Catalyzes a reversible aldol reaction between acetaldehyde and D-glyceraldehyde 3-phosphate to generate 2-deoxy-D-ribose 5-phosphate.</text>
</comment>
<dbReference type="PANTHER" id="PTHR10889">
    <property type="entry name" value="DEOXYRIBOSE-PHOSPHATE ALDOLASE"/>
    <property type="match status" value="1"/>
</dbReference>
<comment type="caution">
    <text evidence="7">The sequence shown here is derived from an EMBL/GenBank/DDBJ whole genome shotgun (WGS) entry which is preliminary data.</text>
</comment>
<dbReference type="SUPFAM" id="SSF51569">
    <property type="entry name" value="Aldolase"/>
    <property type="match status" value="1"/>
</dbReference>
<keyword evidence="3 6" id="KW-0456">Lyase</keyword>
<dbReference type="EC" id="4.1.2.4" evidence="6"/>
<feature type="active site" description="Proton donor/acceptor" evidence="6">
    <location>
        <position position="90"/>
    </location>
</feature>
<dbReference type="InterPro" id="IPR028581">
    <property type="entry name" value="DeoC_typeI"/>
</dbReference>
<dbReference type="RefSeq" id="WP_086614816.1">
    <property type="nucleotide sequence ID" value="NZ_MTPX02000035.1"/>
</dbReference>
<keyword evidence="4 6" id="KW-0704">Schiff base</keyword>
<dbReference type="NCBIfam" id="TIGR00126">
    <property type="entry name" value="deoC"/>
    <property type="match status" value="1"/>
</dbReference>
<dbReference type="SMART" id="SM01133">
    <property type="entry name" value="DeoC"/>
    <property type="match status" value="1"/>
</dbReference>
<gene>
    <name evidence="6 7" type="primary">deoC</name>
    <name evidence="7" type="ORF">BW737_005700</name>
</gene>
<feature type="active site" description="Schiff-base intermediate with acetaldehyde" evidence="6">
    <location>
        <position position="152"/>
    </location>
</feature>
<organism evidence="7 8">
    <name type="scientific">Actinomyces ruminis</name>
    <dbReference type="NCBI Taxonomy" id="1937003"/>
    <lineage>
        <taxon>Bacteria</taxon>
        <taxon>Bacillati</taxon>
        <taxon>Actinomycetota</taxon>
        <taxon>Actinomycetes</taxon>
        <taxon>Actinomycetales</taxon>
        <taxon>Actinomycetaceae</taxon>
        <taxon>Actinomyces</taxon>
    </lineage>
</organism>
<dbReference type="Pfam" id="PF01791">
    <property type="entry name" value="DeoC"/>
    <property type="match status" value="1"/>
</dbReference>
<comment type="catalytic activity">
    <reaction evidence="5 6">
        <text>2-deoxy-D-ribose 5-phosphate = D-glyceraldehyde 3-phosphate + acetaldehyde</text>
        <dbReference type="Rhea" id="RHEA:12821"/>
        <dbReference type="ChEBI" id="CHEBI:15343"/>
        <dbReference type="ChEBI" id="CHEBI:59776"/>
        <dbReference type="ChEBI" id="CHEBI:62877"/>
        <dbReference type="EC" id="4.1.2.4"/>
    </reaction>
</comment>
<name>A0ABX4MC57_9ACTO</name>
<keyword evidence="2 6" id="KW-0963">Cytoplasm</keyword>
<evidence type="ECO:0000313" key="7">
    <source>
        <dbReference type="EMBL" id="PHP53003.1"/>
    </source>
</evidence>
<comment type="subcellular location">
    <subcellularLocation>
        <location evidence="6">Cytoplasm</location>
    </subcellularLocation>
</comment>
<evidence type="ECO:0000256" key="6">
    <source>
        <dbReference type="HAMAP-Rule" id="MF_00114"/>
    </source>
</evidence>
<feature type="active site" description="Proton donor/acceptor" evidence="6">
    <location>
        <position position="181"/>
    </location>
</feature>
<evidence type="ECO:0000313" key="8">
    <source>
        <dbReference type="Proteomes" id="UP000194577"/>
    </source>
</evidence>
<dbReference type="EMBL" id="MTPX02000035">
    <property type="protein sequence ID" value="PHP53003.1"/>
    <property type="molecule type" value="Genomic_DNA"/>
</dbReference>
<accession>A0ABX4MC57</accession>
<dbReference type="HAMAP" id="MF_00114">
    <property type="entry name" value="DeoC_type1"/>
    <property type="match status" value="1"/>
</dbReference>
<dbReference type="InterPro" id="IPR011343">
    <property type="entry name" value="DeoC"/>
</dbReference>
<proteinExistence type="inferred from homology"/>
<evidence type="ECO:0000256" key="3">
    <source>
        <dbReference type="ARBA" id="ARBA00023239"/>
    </source>
</evidence>
<keyword evidence="8" id="KW-1185">Reference proteome</keyword>
<sequence>MPTRASFIDHTLLNPAARKQEIDRLCCEADQLGMASVCVNPVHVPQSASRLARSATQVCTVIDFPFGASSTRSKAAQTRIAIEDGADEVDMVINIGAAKDHDWKTVEADIHGVVAAAQGHVVKAILETSLLDDQEIRAACECAERAGATYVKTSTGYLGAGATVHAVSLMKDAVGGRLGIKASGGIRTPQQMDAMLQAGATRIGASAGRKLLDRSESV</sequence>
<comment type="similarity">
    <text evidence="1 6">Belongs to the DeoC/FbaB aldolase family. DeoC type 1 subfamily.</text>
</comment>
<dbReference type="PANTHER" id="PTHR10889:SF1">
    <property type="entry name" value="DEOXYRIBOSE-PHOSPHATE ALDOLASE"/>
    <property type="match status" value="1"/>
</dbReference>